<evidence type="ECO:0000313" key="1">
    <source>
        <dbReference type="EMBL" id="KAI5341659.1"/>
    </source>
</evidence>
<protein>
    <submittedName>
        <fullName evidence="1">Uncharacterized protein</fullName>
    </submittedName>
</protein>
<keyword evidence="2" id="KW-1185">Reference proteome</keyword>
<evidence type="ECO:0000313" key="2">
    <source>
        <dbReference type="Proteomes" id="UP001054821"/>
    </source>
</evidence>
<name>A0AAD4WFE1_PRUDU</name>
<organism evidence="1 2">
    <name type="scientific">Prunus dulcis</name>
    <name type="common">Almond</name>
    <name type="synonym">Amygdalus dulcis</name>
    <dbReference type="NCBI Taxonomy" id="3755"/>
    <lineage>
        <taxon>Eukaryota</taxon>
        <taxon>Viridiplantae</taxon>
        <taxon>Streptophyta</taxon>
        <taxon>Embryophyta</taxon>
        <taxon>Tracheophyta</taxon>
        <taxon>Spermatophyta</taxon>
        <taxon>Magnoliopsida</taxon>
        <taxon>eudicotyledons</taxon>
        <taxon>Gunneridae</taxon>
        <taxon>Pentapetalae</taxon>
        <taxon>rosids</taxon>
        <taxon>fabids</taxon>
        <taxon>Rosales</taxon>
        <taxon>Rosaceae</taxon>
        <taxon>Amygdaloideae</taxon>
        <taxon>Amygdaleae</taxon>
        <taxon>Prunus</taxon>
    </lineage>
</organism>
<dbReference type="Proteomes" id="UP001054821">
    <property type="component" value="Chromosome 2"/>
</dbReference>
<sequence length="293" mass="32521">MVNHHEVCHRSGLCRKKPNQGEEVDAAEDAHPRAVKSMQHLVLRATSGRWMADSGNNVILSRLALTELFYDDIGGTPLIDKDSSYVSVCDTNEDYQRITMRLRSMVVIRAKNDGFLVAVPSSIRGSRYITDGEGVVGCLAQRSSISLPGLVGVAIHARGRSTDQCVSAVGFLSFVDSLFASPGCDERVRRSWSALGEGLYTSRREGKNELMDSGFSILNQFKATPFRVVGKKGNFRCLRFTDDCYLEEFLSVGERDFILEKIADEQVVGLFDLTKPVPDASHFSFNHSLHRHS</sequence>
<gene>
    <name evidence="1" type="ORF">L3X38_009534</name>
</gene>
<dbReference type="AlphaFoldDB" id="A0AAD4WFE1"/>
<reference evidence="1 2" key="1">
    <citation type="journal article" date="2022" name="G3 (Bethesda)">
        <title>Whole-genome sequence and methylome profiling of the almond [Prunus dulcis (Mill.) D.A. Webb] cultivar 'Nonpareil'.</title>
        <authorList>
            <person name="D'Amico-Willman K.M."/>
            <person name="Ouma W.Z."/>
            <person name="Meulia T."/>
            <person name="Sideli G.M."/>
            <person name="Gradziel T.M."/>
            <person name="Fresnedo-Ramirez J."/>
        </authorList>
    </citation>
    <scope>NUCLEOTIDE SEQUENCE [LARGE SCALE GENOMIC DNA]</scope>
    <source>
        <strain evidence="1">Clone GOH B32 T37-40</strain>
    </source>
</reference>
<comment type="caution">
    <text evidence="1">The sequence shown here is derived from an EMBL/GenBank/DDBJ whole genome shotgun (WGS) entry which is preliminary data.</text>
</comment>
<proteinExistence type="predicted"/>
<accession>A0AAD4WFE1</accession>
<dbReference type="EMBL" id="JAJFAZ020000002">
    <property type="protein sequence ID" value="KAI5341659.1"/>
    <property type="molecule type" value="Genomic_DNA"/>
</dbReference>